<dbReference type="InterPro" id="IPR002939">
    <property type="entry name" value="DnaJ_C"/>
</dbReference>
<sequence length="326" mass="34474">MRDPYSVLGVARTAKPEEIKSAFRKLAKKFHPDQHPDDPKAKERFAEASQAYDIVGDKERRAQFDRGEIDAEGKPVFQGFPGGGGPGGAGGDPFAGFARGGPGGPGGMGGGFEFRSGPGGPNQGGFSQGGFSGAEDILNELFGGGFGAAGTGPRPRSRGGPAKGADLNASIEINLEQAVGAEKVEAIFPNGKRLSIKLPKYVEDGQTIRLKGQGEAMLGGAPGDALVTIRFKPHQRFKLEGRDLHLDLPVSLSDAVLGSRIEVETLDGRIAVKIPPWSSSDRVLRLKGKGLPVKTGERADLFVHVRVMLPEDHDPELEALLQRRAA</sequence>
<dbReference type="PROSITE" id="PS50076">
    <property type="entry name" value="DNAJ_2"/>
    <property type="match status" value="1"/>
</dbReference>
<feature type="compositionally biased region" description="Low complexity" evidence="2">
    <location>
        <begin position="151"/>
        <end position="165"/>
    </location>
</feature>
<reference evidence="4 5" key="1">
    <citation type="submission" date="2018-07" db="EMBL/GenBank/DDBJ databases">
        <title>The draft genome of Phyllobacterium salinisoli.</title>
        <authorList>
            <person name="Liu L."/>
            <person name="Li L."/>
            <person name="Zhang X."/>
            <person name="Liang L."/>
        </authorList>
    </citation>
    <scope>NUCLEOTIDE SEQUENCE [LARGE SCALE GENOMIC DNA]</scope>
    <source>
        <strain evidence="4 5">LLAN61</strain>
    </source>
</reference>
<dbReference type="Proteomes" id="UP000253420">
    <property type="component" value="Unassembled WGS sequence"/>
</dbReference>
<dbReference type="Pfam" id="PF01556">
    <property type="entry name" value="DnaJ_C"/>
    <property type="match status" value="1"/>
</dbReference>
<keyword evidence="1" id="KW-0143">Chaperone</keyword>
<comment type="caution">
    <text evidence="4">The sequence shown here is derived from an EMBL/GenBank/DDBJ whole genome shotgun (WGS) entry which is preliminary data.</text>
</comment>
<protein>
    <submittedName>
        <fullName evidence="4">J domain-containing protein</fullName>
    </submittedName>
</protein>
<organism evidence="4 5">
    <name type="scientific">Phyllobacterium salinisoli</name>
    <dbReference type="NCBI Taxonomy" id="1899321"/>
    <lineage>
        <taxon>Bacteria</taxon>
        <taxon>Pseudomonadati</taxon>
        <taxon>Pseudomonadota</taxon>
        <taxon>Alphaproteobacteria</taxon>
        <taxon>Hyphomicrobiales</taxon>
        <taxon>Phyllobacteriaceae</taxon>
        <taxon>Phyllobacterium</taxon>
    </lineage>
</organism>
<dbReference type="SUPFAM" id="SSF49493">
    <property type="entry name" value="HSP40/DnaJ peptide-binding domain"/>
    <property type="match status" value="2"/>
</dbReference>
<dbReference type="Pfam" id="PF00226">
    <property type="entry name" value="DnaJ"/>
    <property type="match status" value="1"/>
</dbReference>
<dbReference type="GO" id="GO:0051082">
    <property type="term" value="F:unfolded protein binding"/>
    <property type="evidence" value="ECO:0007669"/>
    <property type="project" value="InterPro"/>
</dbReference>
<dbReference type="PRINTS" id="PR00625">
    <property type="entry name" value="JDOMAIN"/>
</dbReference>
<dbReference type="Gene3D" id="1.10.287.110">
    <property type="entry name" value="DnaJ domain"/>
    <property type="match status" value="1"/>
</dbReference>
<accession>A0A368K5A4</accession>
<name>A0A368K5A4_9HYPH</name>
<dbReference type="SUPFAM" id="SSF46565">
    <property type="entry name" value="Chaperone J-domain"/>
    <property type="match status" value="1"/>
</dbReference>
<dbReference type="InterPro" id="IPR001623">
    <property type="entry name" value="DnaJ_domain"/>
</dbReference>
<evidence type="ECO:0000256" key="1">
    <source>
        <dbReference type="ARBA" id="ARBA00023186"/>
    </source>
</evidence>
<evidence type="ECO:0000256" key="2">
    <source>
        <dbReference type="SAM" id="MobiDB-lite"/>
    </source>
</evidence>
<dbReference type="CDD" id="cd06257">
    <property type="entry name" value="DnaJ"/>
    <property type="match status" value="1"/>
</dbReference>
<dbReference type="RefSeq" id="WP_114441220.1">
    <property type="nucleotide sequence ID" value="NZ_QOZG01000005.1"/>
</dbReference>
<proteinExistence type="predicted"/>
<dbReference type="SMART" id="SM00271">
    <property type="entry name" value="DnaJ"/>
    <property type="match status" value="1"/>
</dbReference>
<dbReference type="CDD" id="cd10747">
    <property type="entry name" value="DnaJ_C"/>
    <property type="match status" value="1"/>
</dbReference>
<evidence type="ECO:0000313" key="5">
    <source>
        <dbReference type="Proteomes" id="UP000253420"/>
    </source>
</evidence>
<dbReference type="FunFam" id="2.60.260.20:FF:000013">
    <property type="entry name" value="DnaJ subfamily B member 11"/>
    <property type="match status" value="1"/>
</dbReference>
<dbReference type="InterPro" id="IPR008971">
    <property type="entry name" value="HSP40/DnaJ_pept-bd"/>
</dbReference>
<dbReference type="InterPro" id="IPR036869">
    <property type="entry name" value="J_dom_sf"/>
</dbReference>
<evidence type="ECO:0000259" key="3">
    <source>
        <dbReference type="PROSITE" id="PS50076"/>
    </source>
</evidence>
<dbReference type="Gene3D" id="2.60.260.20">
    <property type="entry name" value="Urease metallochaperone UreE, N-terminal domain"/>
    <property type="match status" value="2"/>
</dbReference>
<evidence type="ECO:0000313" key="4">
    <source>
        <dbReference type="EMBL" id="RCS23552.1"/>
    </source>
</evidence>
<dbReference type="AlphaFoldDB" id="A0A368K5A4"/>
<dbReference type="GO" id="GO:0005737">
    <property type="term" value="C:cytoplasm"/>
    <property type="evidence" value="ECO:0007669"/>
    <property type="project" value="TreeGrafter"/>
</dbReference>
<feature type="region of interest" description="Disordered" evidence="2">
    <location>
        <begin position="101"/>
        <end position="131"/>
    </location>
</feature>
<dbReference type="EMBL" id="QOZG01000005">
    <property type="protein sequence ID" value="RCS23552.1"/>
    <property type="molecule type" value="Genomic_DNA"/>
</dbReference>
<gene>
    <name evidence="4" type="ORF">DUT91_14030</name>
</gene>
<dbReference type="PANTHER" id="PTHR43096:SF52">
    <property type="entry name" value="DNAJ HOMOLOG 1, MITOCHONDRIAL-RELATED"/>
    <property type="match status" value="1"/>
</dbReference>
<dbReference type="OrthoDB" id="9779889at2"/>
<keyword evidence="5" id="KW-1185">Reference proteome</keyword>
<dbReference type="PANTHER" id="PTHR43096">
    <property type="entry name" value="DNAJ HOMOLOG 1, MITOCHONDRIAL-RELATED"/>
    <property type="match status" value="1"/>
</dbReference>
<feature type="region of interest" description="Disordered" evidence="2">
    <location>
        <begin position="144"/>
        <end position="165"/>
    </location>
</feature>
<feature type="domain" description="J" evidence="3">
    <location>
        <begin position="3"/>
        <end position="68"/>
    </location>
</feature>
<dbReference type="GO" id="GO:0042026">
    <property type="term" value="P:protein refolding"/>
    <property type="evidence" value="ECO:0007669"/>
    <property type="project" value="TreeGrafter"/>
</dbReference>